<feature type="transmembrane region" description="Helical" evidence="6">
    <location>
        <begin position="181"/>
        <end position="199"/>
    </location>
</feature>
<feature type="transmembrane region" description="Helical" evidence="6">
    <location>
        <begin position="247"/>
        <end position="264"/>
    </location>
</feature>
<protein>
    <recommendedName>
        <fullName evidence="9">YitT family protein</fullName>
    </recommendedName>
</protein>
<evidence type="ECO:0008006" key="9">
    <source>
        <dbReference type="Google" id="ProtNLM"/>
    </source>
</evidence>
<evidence type="ECO:0000256" key="4">
    <source>
        <dbReference type="ARBA" id="ARBA00022989"/>
    </source>
</evidence>
<evidence type="ECO:0000256" key="3">
    <source>
        <dbReference type="ARBA" id="ARBA00022692"/>
    </source>
</evidence>
<comment type="caution">
    <text evidence="7">The sequence shown here is derived from an EMBL/GenBank/DDBJ whole genome shotgun (WGS) entry which is preliminary data.</text>
</comment>
<keyword evidence="3 6" id="KW-0812">Transmembrane</keyword>
<sequence length="274" mass="29913">MNQHESRVFPGFCASCRVMQSNSGEDGILGTALFRCFTHYPKQSRFALLLEMLWSLKLADIADSAPSLADASSPISVDRHRLYEDAIAMLIGTSFIALGITLYSHAMLMTGSTAGIALLIHYATGTGFGLLYFLINLPFYYFAVRRMGWAFTIRTFAAVALLSGFTRLMPLSVDFTSINPLFAALMGGTLMGMGVLALFRHRSGVGGVNILALYLQDAYGIRAGWFQLGLDVLIMLASLFFIPWENMVLSLVGAVAMNVIIAINHKPGRYIGIS</sequence>
<proteinExistence type="predicted"/>
<evidence type="ECO:0000313" key="7">
    <source>
        <dbReference type="EMBL" id="EEH15016.1"/>
    </source>
</evidence>
<evidence type="ECO:0000313" key="8">
    <source>
        <dbReference type="Proteomes" id="UP000003678"/>
    </source>
</evidence>
<keyword evidence="4 6" id="KW-1133">Transmembrane helix</keyword>
<dbReference type="InterPro" id="IPR051461">
    <property type="entry name" value="UPF0750_membrane"/>
</dbReference>
<organism evidence="7 8">
    <name type="scientific">Brucella ceti str. Cudo</name>
    <dbReference type="NCBI Taxonomy" id="595497"/>
    <lineage>
        <taxon>Bacteria</taxon>
        <taxon>Pseudomonadati</taxon>
        <taxon>Pseudomonadota</taxon>
        <taxon>Alphaproteobacteria</taxon>
        <taxon>Hyphomicrobiales</taxon>
        <taxon>Brucellaceae</taxon>
        <taxon>Brucella/Ochrobactrum group</taxon>
        <taxon>Brucella</taxon>
    </lineage>
</organism>
<feature type="transmembrane region" description="Helical" evidence="6">
    <location>
        <begin position="147"/>
        <end position="169"/>
    </location>
</feature>
<evidence type="ECO:0000256" key="1">
    <source>
        <dbReference type="ARBA" id="ARBA00004651"/>
    </source>
</evidence>
<accession>C0G521</accession>
<dbReference type="AlphaFoldDB" id="C0G521"/>
<name>C0G521_9HYPH</name>
<dbReference type="Proteomes" id="UP000003678">
    <property type="component" value="Unassembled WGS sequence"/>
</dbReference>
<evidence type="ECO:0000256" key="6">
    <source>
        <dbReference type="SAM" id="Phobius"/>
    </source>
</evidence>
<keyword evidence="5 6" id="KW-0472">Membrane</keyword>
<dbReference type="Pfam" id="PF02588">
    <property type="entry name" value="YitT_membrane"/>
    <property type="match status" value="1"/>
</dbReference>
<dbReference type="PANTHER" id="PTHR33545:SF5">
    <property type="entry name" value="UPF0750 MEMBRANE PROTEIN YITT"/>
    <property type="match status" value="1"/>
</dbReference>
<dbReference type="EMBL" id="ACJD01000002">
    <property type="protein sequence ID" value="EEH15016.1"/>
    <property type="molecule type" value="Genomic_DNA"/>
</dbReference>
<comment type="subcellular location">
    <subcellularLocation>
        <location evidence="1">Cell membrane</location>
        <topology evidence="1">Multi-pass membrane protein</topology>
    </subcellularLocation>
</comment>
<feature type="transmembrane region" description="Helical" evidence="6">
    <location>
        <begin position="114"/>
        <end position="135"/>
    </location>
</feature>
<dbReference type="InterPro" id="IPR003740">
    <property type="entry name" value="YitT"/>
</dbReference>
<dbReference type="PANTHER" id="PTHR33545">
    <property type="entry name" value="UPF0750 MEMBRANE PROTEIN YITT-RELATED"/>
    <property type="match status" value="1"/>
</dbReference>
<gene>
    <name evidence="7" type="ORF">BCETI_2000101</name>
</gene>
<evidence type="ECO:0000256" key="2">
    <source>
        <dbReference type="ARBA" id="ARBA00022475"/>
    </source>
</evidence>
<reference evidence="7 8" key="1">
    <citation type="submission" date="2009-03" db="EMBL/GenBank/DDBJ databases">
        <authorList>
            <person name="Setubal J.C."/>
            <person name="Boyle S."/>
            <person name="Crasta O.R."/>
            <person name="Gillespie J.J."/>
            <person name="Kenyon R.W."/>
            <person name="Lu J."/>
            <person name="Mane S."/>
            <person name="Nagrani S."/>
            <person name="Shallom J.M."/>
            <person name="Shallom S."/>
            <person name="Shukla M."/>
            <person name="Snyder E.E."/>
            <person name="Sobral B.W."/>
            <person name="Wattam A.R."/>
            <person name="Will R."/>
            <person name="Williams K."/>
            <person name="Yoo H."/>
            <person name="Bruce D.H."/>
            <person name="Detter C."/>
            <person name="Munk C."/>
            <person name="Brettin T.S."/>
            <person name="Ficht T."/>
        </authorList>
    </citation>
    <scope>NUCLEOTIDE SEQUENCE [LARGE SCALE GENOMIC DNA]</scope>
    <source>
        <strain evidence="7 8">Cudo</strain>
    </source>
</reference>
<keyword evidence="2" id="KW-1003">Cell membrane</keyword>
<dbReference type="GO" id="GO:0005886">
    <property type="term" value="C:plasma membrane"/>
    <property type="evidence" value="ECO:0007669"/>
    <property type="project" value="UniProtKB-SubCell"/>
</dbReference>
<feature type="transmembrane region" description="Helical" evidence="6">
    <location>
        <begin position="86"/>
        <end position="108"/>
    </location>
</feature>
<evidence type="ECO:0000256" key="5">
    <source>
        <dbReference type="ARBA" id="ARBA00023136"/>
    </source>
</evidence>